<protein>
    <recommendedName>
        <fullName evidence="3">WGR domain-containing protein</fullName>
    </recommendedName>
</protein>
<evidence type="ECO:0000313" key="2">
    <source>
        <dbReference type="Proteomes" id="UP000248646"/>
    </source>
</evidence>
<dbReference type="RefSeq" id="WP_111439504.1">
    <property type="nucleotide sequence ID" value="NZ_QKZI01000003.1"/>
</dbReference>
<dbReference type="Proteomes" id="UP000248646">
    <property type="component" value="Unassembled WGS sequence"/>
</dbReference>
<accession>A0A2W7MLP1</accession>
<dbReference type="AlphaFoldDB" id="A0A2W7MLP1"/>
<name>A0A2W7MLP1_9BACI</name>
<dbReference type="OrthoDB" id="5508028at2"/>
<keyword evidence="2" id="KW-1185">Reference proteome</keyword>
<gene>
    <name evidence="1" type="ORF">C7437_10396</name>
</gene>
<organism evidence="1 2">
    <name type="scientific">Psychrobacillus insolitus</name>
    <dbReference type="NCBI Taxonomy" id="1461"/>
    <lineage>
        <taxon>Bacteria</taxon>
        <taxon>Bacillati</taxon>
        <taxon>Bacillota</taxon>
        <taxon>Bacilli</taxon>
        <taxon>Bacillales</taxon>
        <taxon>Bacillaceae</taxon>
        <taxon>Psychrobacillus</taxon>
    </lineage>
</organism>
<dbReference type="EMBL" id="QKZI01000003">
    <property type="protein sequence ID" value="PZX04847.1"/>
    <property type="molecule type" value="Genomic_DNA"/>
</dbReference>
<sequence>MIRLIKKVNNEMHYWQVWKLDKDIFTQFGTLGVIAEKEEIQRKFFESSKKVMRSLAKEKQLQGYEYIDEEALIKVFVQYRSKDKEQFEEVEEKSLSVEDLLDYALFSTGNGSCDGSEIGDDGGTNYCSVISIEIALETILKELSTNNLLDGIEIAFLNEDGEYVSLYPEGAVFEIL</sequence>
<evidence type="ECO:0008006" key="3">
    <source>
        <dbReference type="Google" id="ProtNLM"/>
    </source>
</evidence>
<reference evidence="1 2" key="1">
    <citation type="submission" date="2018-06" db="EMBL/GenBank/DDBJ databases">
        <title>Genomic Encyclopedia of Type Strains, Phase IV (KMG-IV): sequencing the most valuable type-strain genomes for metagenomic binning, comparative biology and taxonomic classification.</title>
        <authorList>
            <person name="Goeker M."/>
        </authorList>
    </citation>
    <scope>NUCLEOTIDE SEQUENCE [LARGE SCALE GENOMIC DNA]</scope>
    <source>
        <strain evidence="1 2">DSM 5</strain>
    </source>
</reference>
<proteinExistence type="predicted"/>
<evidence type="ECO:0000313" key="1">
    <source>
        <dbReference type="EMBL" id="PZX04847.1"/>
    </source>
</evidence>
<comment type="caution">
    <text evidence="1">The sequence shown here is derived from an EMBL/GenBank/DDBJ whole genome shotgun (WGS) entry which is preliminary data.</text>
</comment>